<sequence>MNIGKFHVLIVHFPIALGFCAVLADLLWLVTRKNRFRDAGIYCLVLAAISAVPVVITGLAVAGSQEFVGDYLSIVTAHKYLGIASFIIAGLAAGIRFGCRQQLKRWWLVGYCILMLALVAAIALTGHYGGMLVHGKNFLSGIF</sequence>
<feature type="transmembrane region" description="Helical" evidence="1">
    <location>
        <begin position="41"/>
        <end position="60"/>
    </location>
</feature>
<comment type="caution">
    <text evidence="3">The sequence shown here is derived from an EMBL/GenBank/DDBJ whole genome shotgun (WGS) entry which is preliminary data.</text>
</comment>
<dbReference type="Pfam" id="PF09990">
    <property type="entry name" value="DUF2231"/>
    <property type="match status" value="1"/>
</dbReference>
<protein>
    <recommendedName>
        <fullName evidence="2">DUF2231 domain-containing protein</fullName>
    </recommendedName>
</protein>
<feature type="domain" description="DUF2231" evidence="2">
    <location>
        <begin position="6"/>
        <end position="134"/>
    </location>
</feature>
<dbReference type="EMBL" id="LAZR01030771">
    <property type="protein sequence ID" value="KKL55631.1"/>
    <property type="molecule type" value="Genomic_DNA"/>
</dbReference>
<proteinExistence type="predicted"/>
<accession>A0A0F9DPA1</accession>
<feature type="transmembrane region" description="Helical" evidence="1">
    <location>
        <begin position="6"/>
        <end position="29"/>
    </location>
</feature>
<evidence type="ECO:0000259" key="2">
    <source>
        <dbReference type="Pfam" id="PF09990"/>
    </source>
</evidence>
<dbReference type="AlphaFoldDB" id="A0A0F9DPA1"/>
<name>A0A0F9DPA1_9ZZZZ</name>
<reference evidence="3" key="1">
    <citation type="journal article" date="2015" name="Nature">
        <title>Complex archaea that bridge the gap between prokaryotes and eukaryotes.</title>
        <authorList>
            <person name="Spang A."/>
            <person name="Saw J.H."/>
            <person name="Jorgensen S.L."/>
            <person name="Zaremba-Niedzwiedzka K."/>
            <person name="Martijn J."/>
            <person name="Lind A.E."/>
            <person name="van Eijk R."/>
            <person name="Schleper C."/>
            <person name="Guy L."/>
            <person name="Ettema T.J."/>
        </authorList>
    </citation>
    <scope>NUCLEOTIDE SEQUENCE</scope>
</reference>
<organism evidence="3">
    <name type="scientific">marine sediment metagenome</name>
    <dbReference type="NCBI Taxonomy" id="412755"/>
    <lineage>
        <taxon>unclassified sequences</taxon>
        <taxon>metagenomes</taxon>
        <taxon>ecological metagenomes</taxon>
    </lineage>
</organism>
<dbReference type="InterPro" id="IPR019251">
    <property type="entry name" value="DUF2231_TM"/>
</dbReference>
<keyword evidence="1" id="KW-0472">Membrane</keyword>
<evidence type="ECO:0000256" key="1">
    <source>
        <dbReference type="SAM" id="Phobius"/>
    </source>
</evidence>
<evidence type="ECO:0000313" key="3">
    <source>
        <dbReference type="EMBL" id="KKL55631.1"/>
    </source>
</evidence>
<feature type="transmembrane region" description="Helical" evidence="1">
    <location>
        <begin position="80"/>
        <end position="99"/>
    </location>
</feature>
<keyword evidence="1" id="KW-1133">Transmembrane helix</keyword>
<gene>
    <name evidence="3" type="ORF">LCGC14_2253480</name>
</gene>
<keyword evidence="1" id="KW-0812">Transmembrane</keyword>
<feature type="transmembrane region" description="Helical" evidence="1">
    <location>
        <begin position="106"/>
        <end position="128"/>
    </location>
</feature>